<accession>A0A7Z2VI97</accession>
<name>A0A7Z2VI97_9BACL</name>
<dbReference type="InterPro" id="IPR010022">
    <property type="entry name" value="XkdX"/>
</dbReference>
<proteinExistence type="predicted"/>
<dbReference type="Proteomes" id="UP000502248">
    <property type="component" value="Chromosome"/>
</dbReference>
<reference evidence="1 2" key="1">
    <citation type="submission" date="2020-04" db="EMBL/GenBank/DDBJ databases">
        <title>Genome sequencing of novel species.</title>
        <authorList>
            <person name="Heo J."/>
            <person name="Kim S.-J."/>
            <person name="Kim J.-S."/>
            <person name="Hong S.-B."/>
            <person name="Kwon S.-W."/>
        </authorList>
    </citation>
    <scope>NUCLEOTIDE SEQUENCE [LARGE SCALE GENOMIC DNA]</scope>
    <source>
        <strain evidence="1 2">MFER-1</strain>
    </source>
</reference>
<evidence type="ECO:0000313" key="2">
    <source>
        <dbReference type="Proteomes" id="UP000502248"/>
    </source>
</evidence>
<dbReference type="Pfam" id="PF09693">
    <property type="entry name" value="Phage_XkdX"/>
    <property type="match status" value="1"/>
</dbReference>
<evidence type="ECO:0000313" key="1">
    <source>
        <dbReference type="EMBL" id="QJD83544.1"/>
    </source>
</evidence>
<dbReference type="EMBL" id="CP051680">
    <property type="protein sequence ID" value="QJD83544.1"/>
    <property type="molecule type" value="Genomic_DNA"/>
</dbReference>
<dbReference type="RefSeq" id="WP_169279834.1">
    <property type="nucleotide sequence ID" value="NZ_CP051680.1"/>
</dbReference>
<gene>
    <name evidence="1" type="ORF">HH215_10380</name>
</gene>
<organism evidence="1 2">
    <name type="scientific">Cohnella herbarum</name>
    <dbReference type="NCBI Taxonomy" id="2728023"/>
    <lineage>
        <taxon>Bacteria</taxon>
        <taxon>Bacillati</taxon>
        <taxon>Bacillota</taxon>
        <taxon>Bacilli</taxon>
        <taxon>Bacillales</taxon>
        <taxon>Paenibacillaceae</taxon>
        <taxon>Cohnella</taxon>
    </lineage>
</organism>
<protein>
    <submittedName>
        <fullName evidence="1">XkdX family protein</fullName>
    </submittedName>
</protein>
<dbReference type="NCBIfam" id="TIGR01669">
    <property type="entry name" value="phage_XkdX"/>
    <property type="match status" value="1"/>
</dbReference>
<sequence length="59" mass="6937">MDWYGTVKRLYDAGRYHPEDVAKFVIAGKINEQQYETITGEIFEAPQPKRGLFYRIGLR</sequence>
<dbReference type="AlphaFoldDB" id="A0A7Z2VI97"/>
<keyword evidence="2" id="KW-1185">Reference proteome</keyword>
<dbReference type="KEGG" id="cheb:HH215_10380"/>